<dbReference type="EMBL" id="CP106878">
    <property type="protein sequence ID" value="WAA08547.1"/>
    <property type="molecule type" value="Genomic_DNA"/>
</dbReference>
<sequence length="282" mass="32524">MKKSLLVVGIIGVLVSQFWNYQYYHSKQLEKPIFLTHYYDHTFYQNDEYTFSFYYLTNKNEPKQIQYMIADGVIAYPYRNDDEGITYSDHVSPVDEYDYQYLFSSPLSFSYEEIPFDEDGTWSFQEVTVRFTDGDSVTTDIGKVVFRKKRNPNHSEAIDFTAQGSRTDGTGTVEGYATKSLKIESIETLLGEELAGNIHFTLNGTEFNTRKPIDPIFVEKDEEIEILWEMGSLASTFEVELDFTGTTETGESFISSLLFTQLPDMDEKTVNELIQEKTGDKQ</sequence>
<name>A0A9E8LS12_9BACI</name>
<dbReference type="AlphaFoldDB" id="A0A9E8LS12"/>
<proteinExistence type="predicted"/>
<keyword evidence="2" id="KW-1185">Reference proteome</keyword>
<protein>
    <submittedName>
        <fullName evidence="1">Uncharacterized protein</fullName>
    </submittedName>
</protein>
<dbReference type="KEGG" id="faf:OE104_07775"/>
<gene>
    <name evidence="1" type="ORF">OE104_07775</name>
</gene>
<reference evidence="1" key="1">
    <citation type="submission" date="2022-09" db="EMBL/GenBank/DDBJ databases">
        <title>Complete Genomes of Fervidibacillus albus and Fervidibacillus halotolerans isolated from tidal flat sediments.</title>
        <authorList>
            <person name="Kwon K.K."/>
            <person name="Yang S.-H."/>
            <person name="Park M.J."/>
            <person name="Oh H.-M."/>
        </authorList>
    </citation>
    <scope>NUCLEOTIDE SEQUENCE</scope>
    <source>
        <strain evidence="1">MEBiC13591</strain>
    </source>
</reference>
<evidence type="ECO:0000313" key="2">
    <source>
        <dbReference type="Proteomes" id="UP001164718"/>
    </source>
</evidence>
<dbReference type="Proteomes" id="UP001164718">
    <property type="component" value="Chromosome"/>
</dbReference>
<dbReference type="RefSeq" id="WP_275416324.1">
    <property type="nucleotide sequence ID" value="NZ_CP106878.1"/>
</dbReference>
<organism evidence="1 2">
    <name type="scientific">Fervidibacillus albus</name>
    <dbReference type="NCBI Taxonomy" id="2980026"/>
    <lineage>
        <taxon>Bacteria</taxon>
        <taxon>Bacillati</taxon>
        <taxon>Bacillota</taxon>
        <taxon>Bacilli</taxon>
        <taxon>Bacillales</taxon>
        <taxon>Bacillaceae</taxon>
        <taxon>Fervidibacillus</taxon>
    </lineage>
</organism>
<accession>A0A9E8LS12</accession>
<evidence type="ECO:0000313" key="1">
    <source>
        <dbReference type="EMBL" id="WAA08547.1"/>
    </source>
</evidence>